<evidence type="ECO:0000313" key="2">
    <source>
        <dbReference type="Proteomes" id="UP000280881"/>
    </source>
</evidence>
<gene>
    <name evidence="1" type="ORF">C7457_0361</name>
</gene>
<accession>A0A420W884</accession>
<name>A0A420W884_9BACT</name>
<dbReference type="SUPFAM" id="SSF56112">
    <property type="entry name" value="Protein kinase-like (PK-like)"/>
    <property type="match status" value="1"/>
</dbReference>
<evidence type="ECO:0008006" key="3">
    <source>
        <dbReference type="Google" id="ProtNLM"/>
    </source>
</evidence>
<organism evidence="1 2">
    <name type="scientific">Thermovibrio guaymasensis</name>
    <dbReference type="NCBI Taxonomy" id="240167"/>
    <lineage>
        <taxon>Bacteria</taxon>
        <taxon>Pseudomonadati</taxon>
        <taxon>Aquificota</taxon>
        <taxon>Aquificia</taxon>
        <taxon>Desulfurobacteriales</taxon>
        <taxon>Desulfurobacteriaceae</taxon>
        <taxon>Thermovibrio</taxon>
    </lineage>
</organism>
<dbReference type="Proteomes" id="UP000280881">
    <property type="component" value="Unassembled WGS sequence"/>
</dbReference>
<keyword evidence="2" id="KW-1185">Reference proteome</keyword>
<sequence length="224" mass="26084">MKVQIEKLYSRSKTSGFKVTFEGKAPFFLKVFHHPLNFKRLLTGFFLTRPQREFKFSSVLRKKGFPVPEVVSFRLKKIWGVLPANVGCTKSVYLEGLIPLDKLLGSGDFEVYFEEAITLLARLHREGFIHRDASLSNFALYRGEVYLIDLEGIVEVFPLLPFSRFRNFLNFVNDVLKHGYKVNPEKVLELYLKEFRFPFGRKYLSSKLSALLRRREVEGFNNSA</sequence>
<evidence type="ECO:0000313" key="1">
    <source>
        <dbReference type="EMBL" id="RKQ63488.1"/>
    </source>
</evidence>
<dbReference type="Gene3D" id="1.10.510.10">
    <property type="entry name" value="Transferase(Phosphotransferase) domain 1"/>
    <property type="match status" value="1"/>
</dbReference>
<dbReference type="EMBL" id="RBIE01000001">
    <property type="protein sequence ID" value="RKQ63488.1"/>
    <property type="molecule type" value="Genomic_DNA"/>
</dbReference>
<protein>
    <recommendedName>
        <fullName evidence="3">Lipopolysaccharide kinase (Kdo/WaaP) family protein</fullName>
    </recommendedName>
</protein>
<dbReference type="InterPro" id="IPR011009">
    <property type="entry name" value="Kinase-like_dom_sf"/>
</dbReference>
<reference evidence="1 2" key="1">
    <citation type="submission" date="2018-10" db="EMBL/GenBank/DDBJ databases">
        <title>Genomic Encyclopedia of Type Strains, Phase IV (KMG-IV): sequencing the most valuable type-strain genomes for metagenomic binning, comparative biology and taxonomic classification.</title>
        <authorList>
            <person name="Goeker M."/>
        </authorList>
    </citation>
    <scope>NUCLEOTIDE SEQUENCE [LARGE SCALE GENOMIC DNA]</scope>
    <source>
        <strain evidence="1 2">DSM 15521</strain>
    </source>
</reference>
<dbReference type="AlphaFoldDB" id="A0A420W884"/>
<comment type="caution">
    <text evidence="1">The sequence shown here is derived from an EMBL/GenBank/DDBJ whole genome shotgun (WGS) entry which is preliminary data.</text>
</comment>
<proteinExistence type="predicted"/>